<feature type="transmembrane region" description="Helical" evidence="7">
    <location>
        <begin position="115"/>
        <end position="136"/>
    </location>
</feature>
<dbReference type="SUPFAM" id="SSF161098">
    <property type="entry name" value="MetI-like"/>
    <property type="match status" value="1"/>
</dbReference>
<reference evidence="10 11" key="1">
    <citation type="submission" date="2018-04" db="EMBL/GenBank/DDBJ databases">
        <title>Genomic Encyclopedia of Type Strains, Phase IV (KMG-IV): sequencing the most valuable type-strain genomes for metagenomic binning, comparative biology and taxonomic classification.</title>
        <authorList>
            <person name="Goeker M."/>
        </authorList>
    </citation>
    <scope>NUCLEOTIDE SEQUENCE [LARGE SCALE GENOMIC DNA]</scope>
    <source>
        <strain evidence="10 11">DSM 14823</strain>
    </source>
</reference>
<dbReference type="InterPro" id="IPR035906">
    <property type="entry name" value="MetI-like_sf"/>
</dbReference>
<evidence type="ECO:0000256" key="3">
    <source>
        <dbReference type="ARBA" id="ARBA00022475"/>
    </source>
</evidence>
<dbReference type="CDD" id="cd06261">
    <property type="entry name" value="TM_PBP2"/>
    <property type="match status" value="1"/>
</dbReference>
<feature type="transmembrane region" description="Helical" evidence="7">
    <location>
        <begin position="259"/>
        <end position="284"/>
    </location>
</feature>
<dbReference type="PROSITE" id="PS50928">
    <property type="entry name" value="ABC_TM1"/>
    <property type="match status" value="1"/>
</dbReference>
<evidence type="ECO:0000256" key="1">
    <source>
        <dbReference type="ARBA" id="ARBA00004651"/>
    </source>
</evidence>
<dbReference type="PANTHER" id="PTHR43163">
    <property type="entry name" value="DIPEPTIDE TRANSPORT SYSTEM PERMEASE PROTEIN DPPB-RELATED"/>
    <property type="match status" value="1"/>
</dbReference>
<feature type="region of interest" description="Disordered" evidence="8">
    <location>
        <begin position="39"/>
        <end position="61"/>
    </location>
</feature>
<evidence type="ECO:0000256" key="6">
    <source>
        <dbReference type="ARBA" id="ARBA00023136"/>
    </source>
</evidence>
<gene>
    <name evidence="10" type="ORF">C8D82_12125</name>
</gene>
<keyword evidence="2 7" id="KW-0813">Transport</keyword>
<dbReference type="Pfam" id="PF00528">
    <property type="entry name" value="BPD_transp_1"/>
    <property type="match status" value="1"/>
</dbReference>
<evidence type="ECO:0000256" key="5">
    <source>
        <dbReference type="ARBA" id="ARBA00022989"/>
    </source>
</evidence>
<evidence type="ECO:0000313" key="10">
    <source>
        <dbReference type="EMBL" id="PVY39351.1"/>
    </source>
</evidence>
<feature type="transmembrane region" description="Helical" evidence="7">
    <location>
        <begin position="304"/>
        <end position="330"/>
    </location>
</feature>
<keyword evidence="4 7" id="KW-0812">Transmembrane</keyword>
<evidence type="ECO:0000259" key="9">
    <source>
        <dbReference type="PROSITE" id="PS50928"/>
    </source>
</evidence>
<evidence type="ECO:0000313" key="11">
    <source>
        <dbReference type="Proteomes" id="UP000245959"/>
    </source>
</evidence>
<proteinExistence type="inferred from homology"/>
<dbReference type="Pfam" id="PF19300">
    <property type="entry name" value="BPD_transp_1_N"/>
    <property type="match status" value="1"/>
</dbReference>
<comment type="subcellular location">
    <subcellularLocation>
        <location evidence="1 7">Cell membrane</location>
        <topology evidence="1 7">Multi-pass membrane protein</topology>
    </subcellularLocation>
</comment>
<feature type="transmembrane region" description="Helical" evidence="7">
    <location>
        <begin position="200"/>
        <end position="219"/>
    </location>
</feature>
<feature type="domain" description="ABC transmembrane type-1" evidence="9">
    <location>
        <begin position="109"/>
        <end position="327"/>
    </location>
</feature>
<dbReference type="GO" id="GO:0005886">
    <property type="term" value="C:plasma membrane"/>
    <property type="evidence" value="ECO:0007669"/>
    <property type="project" value="UniProtKB-SubCell"/>
</dbReference>
<feature type="compositionally biased region" description="Low complexity" evidence="8">
    <location>
        <begin position="41"/>
        <end position="52"/>
    </location>
</feature>
<dbReference type="InterPro" id="IPR000515">
    <property type="entry name" value="MetI-like"/>
</dbReference>
<keyword evidence="6 7" id="KW-0472">Membrane</keyword>
<dbReference type="EMBL" id="QEKH01000021">
    <property type="protein sequence ID" value="PVY39351.1"/>
    <property type="molecule type" value="Genomic_DNA"/>
</dbReference>
<evidence type="ECO:0000256" key="4">
    <source>
        <dbReference type="ARBA" id="ARBA00022692"/>
    </source>
</evidence>
<dbReference type="GO" id="GO:0055085">
    <property type="term" value="P:transmembrane transport"/>
    <property type="evidence" value="ECO:0007669"/>
    <property type="project" value="InterPro"/>
</dbReference>
<protein>
    <submittedName>
        <fullName evidence="10">Peptide/nickel transport system permease protein</fullName>
    </submittedName>
</protein>
<comment type="similarity">
    <text evidence="7">Belongs to the binding-protein-dependent transport system permease family.</text>
</comment>
<feature type="transmembrane region" description="Helical" evidence="7">
    <location>
        <begin position="148"/>
        <end position="169"/>
    </location>
</feature>
<dbReference type="GeneID" id="78296001"/>
<keyword evidence="3" id="KW-1003">Cell membrane</keyword>
<evidence type="ECO:0000256" key="2">
    <source>
        <dbReference type="ARBA" id="ARBA00022448"/>
    </source>
</evidence>
<dbReference type="InterPro" id="IPR045621">
    <property type="entry name" value="BPD_transp_1_N"/>
</dbReference>
<dbReference type="RefSeq" id="WP_165833065.1">
    <property type="nucleotide sequence ID" value="NZ_CABMMC010000049.1"/>
</dbReference>
<dbReference type="Gene3D" id="1.10.3720.10">
    <property type="entry name" value="MetI-like"/>
    <property type="match status" value="1"/>
</dbReference>
<organism evidence="10 11">
    <name type="scientific">Victivallis vadensis</name>
    <dbReference type="NCBI Taxonomy" id="172901"/>
    <lineage>
        <taxon>Bacteria</taxon>
        <taxon>Pseudomonadati</taxon>
        <taxon>Lentisphaerota</taxon>
        <taxon>Lentisphaeria</taxon>
        <taxon>Victivallales</taxon>
        <taxon>Victivallaceae</taxon>
        <taxon>Victivallis</taxon>
    </lineage>
</organism>
<name>A0A2U1ASL6_9BACT</name>
<keyword evidence="5 7" id="KW-1133">Transmembrane helix</keyword>
<accession>A0A2U1ASL6</accession>
<keyword evidence="11" id="KW-1185">Reference proteome</keyword>
<dbReference type="Proteomes" id="UP000245959">
    <property type="component" value="Unassembled WGS sequence"/>
</dbReference>
<evidence type="ECO:0000256" key="7">
    <source>
        <dbReference type="RuleBase" id="RU363032"/>
    </source>
</evidence>
<dbReference type="AlphaFoldDB" id="A0A2U1ASL6"/>
<sequence length="338" mass="37081">MVQYLIRRLLLAAFTLLMILLVSYVLLRLAPGDPTRSSMFGSDSAGAAVDSSKGTPTPNRAMREKLNLDKPILTGFALWLRDVTLKGDFGTSASVDPGRPVTTVILERLPVTVTLNFWAVALTYLIAIPLGVFTAIRAGSWFDQITAFGLFVLYSLPVMWVGLMLQAMLCEGGHWELFPLKGLVPAHADELSTWHLQWEIIRHYTLPVFCLAYGGLAGLSRYARNGMLEVIHSDYIRTARAKGLSEHTVIWTHAFRNALITLITLFSGLLPSLVAGSILVEYIFNIPGMGSLSLLALSSRDYPLQMALFAFAGALTLAGVLIADLLYLAADPRIKLTR</sequence>
<comment type="caution">
    <text evidence="10">The sequence shown here is derived from an EMBL/GenBank/DDBJ whole genome shotgun (WGS) entry which is preliminary data.</text>
</comment>
<evidence type="ECO:0000256" key="8">
    <source>
        <dbReference type="SAM" id="MobiDB-lite"/>
    </source>
</evidence>
<dbReference type="PANTHER" id="PTHR43163:SF9">
    <property type="entry name" value="ABC TRANSPORTER PERMEASE PROTEIN"/>
    <property type="match status" value="1"/>
</dbReference>